<evidence type="ECO:0000256" key="3">
    <source>
        <dbReference type="ARBA" id="ARBA00022679"/>
    </source>
</evidence>
<evidence type="ECO:0000256" key="1">
    <source>
        <dbReference type="ARBA" id="ARBA00006739"/>
    </source>
</evidence>
<dbReference type="SUPFAM" id="SSF53448">
    <property type="entry name" value="Nucleotide-diphospho-sugar transferases"/>
    <property type="match status" value="1"/>
</dbReference>
<feature type="domain" description="Glycosyltransferase 2-like" evidence="4">
    <location>
        <begin position="15"/>
        <end position="66"/>
    </location>
</feature>
<dbReference type="EMBL" id="CP002543">
    <property type="protein sequence ID" value="ADY73995.1"/>
    <property type="molecule type" value="Genomic_DNA"/>
</dbReference>
<name>F0S1J2_DESTD</name>
<proteinExistence type="inferred from homology"/>
<dbReference type="HOGENOM" id="CLU_023845_4_1_0"/>
<dbReference type="Pfam" id="PF00535">
    <property type="entry name" value="Glycos_transf_2"/>
    <property type="match status" value="2"/>
</dbReference>
<reference evidence="6" key="2">
    <citation type="submission" date="2011-02" db="EMBL/GenBank/DDBJ databases">
        <title>The complete genome of Desulfurobacterium thermolithotrophum DSM 11699.</title>
        <authorList>
            <consortium name="US DOE Joint Genome Institute (JGI-PGF)"/>
            <person name="Lucas S."/>
            <person name="Copeland A."/>
            <person name="Lapidus A."/>
            <person name="Bruce D."/>
            <person name="Goodwin L."/>
            <person name="Pitluck S."/>
            <person name="Kyrpides N."/>
            <person name="Mavromatis K."/>
            <person name="Pagani I."/>
            <person name="Ivanova N."/>
            <person name="Mikhailova N."/>
            <person name="Daligault H."/>
            <person name="Detter J.C."/>
            <person name="Tapia R."/>
            <person name="Han C."/>
            <person name="Land M."/>
            <person name="Hauser L."/>
            <person name="Markowitz V."/>
            <person name="Cheng J.-F."/>
            <person name="Hugenholtz P."/>
            <person name="Woyke T."/>
            <person name="Wu D."/>
            <person name="Spring S."/>
            <person name="Brambilla E."/>
            <person name="Klenk H.-P."/>
            <person name="Eisen J.A."/>
        </authorList>
    </citation>
    <scope>NUCLEOTIDE SEQUENCE [LARGE SCALE GENOMIC DNA]</scope>
    <source>
        <strain evidence="6">DSM 11699 / BSA</strain>
    </source>
</reference>
<evidence type="ECO:0000313" key="6">
    <source>
        <dbReference type="Proteomes" id="UP000007102"/>
    </source>
</evidence>
<dbReference type="InParanoid" id="F0S1J2"/>
<dbReference type="AlphaFoldDB" id="F0S1J2"/>
<comment type="similarity">
    <text evidence="1">Belongs to the glycosyltransferase 2 family.</text>
</comment>
<dbReference type="KEGG" id="dte:Dester_1364"/>
<evidence type="ECO:0000259" key="4">
    <source>
        <dbReference type="Pfam" id="PF00535"/>
    </source>
</evidence>
<keyword evidence="2" id="KW-0328">Glycosyltransferase</keyword>
<dbReference type="PANTHER" id="PTHR43179:SF12">
    <property type="entry name" value="GALACTOFURANOSYLTRANSFERASE GLFT2"/>
    <property type="match status" value="1"/>
</dbReference>
<dbReference type="CDD" id="cd04186">
    <property type="entry name" value="GT_2_like_c"/>
    <property type="match status" value="1"/>
</dbReference>
<sequence length="385" mass="44817">MDKTYKKYDFPKVYIIILNYNGWADTIECLESVLRNDYPNYQVIVVDNNSPNDSMEYIKKWAEGKLDVWVKPDHPLRHLSFPPVKKPIPYVYYTREEAEKGGNSDLENSLMVNLLNGKKKGNQPSDQLTNQLFDNLSNFPFNQSPIQPVNYSTNYPLILIQTGENLGFAGGNNVGIRYALSKNDFKYVWLLNNDTVIEKDSLVSVVRFSRTNNLGIAGSVLYYYDNPEKIQAYGGHINRFLGTSYHIVKREELKKKLDYVVGASFLIDEKLVKRIGLLSEDYFLYYEETDYCFQARQKGFKLGISLNSKVYHKEGGTYKKKPLFLRQMIHLNRIKFYKKHINAYWNIGLIPTKICYFINNLRLKVLEIVVLLSRNLISSQIDIRK</sequence>
<evidence type="ECO:0000313" key="5">
    <source>
        <dbReference type="EMBL" id="ADY73995.1"/>
    </source>
</evidence>
<protein>
    <submittedName>
        <fullName evidence="5">Glycosyl transferase family 2</fullName>
    </submittedName>
</protein>
<accession>F0S1J2</accession>
<gene>
    <name evidence="5" type="ordered locus">Dester_1364</name>
</gene>
<dbReference type="InterPro" id="IPR001173">
    <property type="entry name" value="Glyco_trans_2-like"/>
</dbReference>
<organism evidence="5 6">
    <name type="scientific">Desulfurobacterium thermolithotrophum (strain DSM 11699 / BSA)</name>
    <dbReference type="NCBI Taxonomy" id="868864"/>
    <lineage>
        <taxon>Bacteria</taxon>
        <taxon>Pseudomonadati</taxon>
        <taxon>Aquificota</taxon>
        <taxon>Aquificia</taxon>
        <taxon>Desulfurobacteriales</taxon>
        <taxon>Desulfurobacteriaceae</taxon>
        <taxon>Desulfurobacterium</taxon>
    </lineage>
</organism>
<dbReference type="PANTHER" id="PTHR43179">
    <property type="entry name" value="RHAMNOSYLTRANSFERASE WBBL"/>
    <property type="match status" value="1"/>
</dbReference>
<evidence type="ECO:0000256" key="2">
    <source>
        <dbReference type="ARBA" id="ARBA00022676"/>
    </source>
</evidence>
<keyword evidence="6" id="KW-1185">Reference proteome</keyword>
<reference evidence="5 6" key="1">
    <citation type="journal article" date="2011" name="Stand. Genomic Sci.">
        <title>Complete genome sequence of the thermophilic sulfur-reducer Desulfurobacterium thermolithotrophum type strain (BSA(T)) from a deep-sea hydrothermal vent.</title>
        <authorList>
            <person name="Goker M."/>
            <person name="Daligault H."/>
            <person name="Mwirichia R."/>
            <person name="Lapidus A."/>
            <person name="Lucas S."/>
            <person name="Deshpande S."/>
            <person name="Pagani I."/>
            <person name="Tapia R."/>
            <person name="Cheng J.F."/>
            <person name="Goodwin L."/>
            <person name="Pitluck S."/>
            <person name="Liolios K."/>
            <person name="Ivanova N."/>
            <person name="Mavromatis K."/>
            <person name="Mikhailova N."/>
            <person name="Pati A."/>
            <person name="Chen A."/>
            <person name="Palaniappan K."/>
            <person name="Han C."/>
            <person name="Land M."/>
            <person name="Hauser L."/>
            <person name="Pan C."/>
            <person name="Brambilla E.M."/>
            <person name="Rohde M."/>
            <person name="Spring S."/>
            <person name="Sikorski J."/>
            <person name="Wirth R."/>
            <person name="Detter J.C."/>
            <person name="Woyke T."/>
            <person name="Bristow J."/>
            <person name="Eisen J.A."/>
            <person name="Markowitz V."/>
            <person name="Hugenholtz P."/>
            <person name="Kyrpides N.C."/>
            <person name="Klenk H.P."/>
        </authorList>
    </citation>
    <scope>NUCLEOTIDE SEQUENCE [LARGE SCALE GENOMIC DNA]</scope>
    <source>
        <strain evidence="6">DSM 11699 / BSA</strain>
    </source>
</reference>
<feature type="domain" description="Glycosyltransferase 2-like" evidence="4">
    <location>
        <begin position="154"/>
        <end position="275"/>
    </location>
</feature>
<dbReference type="InterPro" id="IPR029044">
    <property type="entry name" value="Nucleotide-diphossugar_trans"/>
</dbReference>
<dbReference type="RefSeq" id="WP_013638944.1">
    <property type="nucleotide sequence ID" value="NC_015185.1"/>
</dbReference>
<dbReference type="eggNOG" id="COG1216">
    <property type="taxonomic scope" value="Bacteria"/>
</dbReference>
<dbReference type="Proteomes" id="UP000007102">
    <property type="component" value="Chromosome"/>
</dbReference>
<keyword evidence="3 5" id="KW-0808">Transferase</keyword>
<dbReference type="GO" id="GO:0016757">
    <property type="term" value="F:glycosyltransferase activity"/>
    <property type="evidence" value="ECO:0007669"/>
    <property type="project" value="UniProtKB-KW"/>
</dbReference>
<dbReference type="Gene3D" id="3.90.550.10">
    <property type="entry name" value="Spore Coat Polysaccharide Biosynthesis Protein SpsA, Chain A"/>
    <property type="match status" value="2"/>
</dbReference>
<dbReference type="STRING" id="868864.Dester_1364"/>